<evidence type="ECO:0000313" key="2">
    <source>
        <dbReference type="EMBL" id="KAG0278843.1"/>
    </source>
</evidence>
<organism evidence="2 3">
    <name type="scientific">Linnemannia exigua</name>
    <dbReference type="NCBI Taxonomy" id="604196"/>
    <lineage>
        <taxon>Eukaryota</taxon>
        <taxon>Fungi</taxon>
        <taxon>Fungi incertae sedis</taxon>
        <taxon>Mucoromycota</taxon>
        <taxon>Mortierellomycotina</taxon>
        <taxon>Mortierellomycetes</taxon>
        <taxon>Mortierellales</taxon>
        <taxon>Mortierellaceae</taxon>
        <taxon>Linnemannia</taxon>
    </lineage>
</organism>
<protein>
    <submittedName>
        <fullName evidence="2">Uncharacterized protein</fullName>
    </submittedName>
</protein>
<sequence>MNNSDKEPEDVQNETQSDGKGTEKIEEREEVEENLEEGNGNLHALGFSYGSVAS</sequence>
<dbReference type="EMBL" id="JAAAIL010000166">
    <property type="protein sequence ID" value="KAG0278843.1"/>
    <property type="molecule type" value="Genomic_DNA"/>
</dbReference>
<evidence type="ECO:0000256" key="1">
    <source>
        <dbReference type="SAM" id="MobiDB-lite"/>
    </source>
</evidence>
<reference evidence="2" key="1">
    <citation type="journal article" date="2020" name="Fungal Divers.">
        <title>Resolving the Mortierellaceae phylogeny through synthesis of multi-gene phylogenetics and phylogenomics.</title>
        <authorList>
            <person name="Vandepol N."/>
            <person name="Liber J."/>
            <person name="Desiro A."/>
            <person name="Na H."/>
            <person name="Kennedy M."/>
            <person name="Barry K."/>
            <person name="Grigoriev I.V."/>
            <person name="Miller A.N."/>
            <person name="O'Donnell K."/>
            <person name="Stajich J.E."/>
            <person name="Bonito G."/>
        </authorList>
    </citation>
    <scope>NUCLEOTIDE SEQUENCE</scope>
    <source>
        <strain evidence="2">NRRL 28262</strain>
    </source>
</reference>
<feature type="region of interest" description="Disordered" evidence="1">
    <location>
        <begin position="1"/>
        <end position="54"/>
    </location>
</feature>
<gene>
    <name evidence="2" type="ORF">BGZ95_002992</name>
</gene>
<dbReference type="Proteomes" id="UP001194580">
    <property type="component" value="Unassembled WGS sequence"/>
</dbReference>
<evidence type="ECO:0000313" key="3">
    <source>
        <dbReference type="Proteomes" id="UP001194580"/>
    </source>
</evidence>
<proteinExistence type="predicted"/>
<dbReference type="AlphaFoldDB" id="A0AAD4DKD8"/>
<keyword evidence="3" id="KW-1185">Reference proteome</keyword>
<name>A0AAD4DKD8_9FUNG</name>
<comment type="caution">
    <text evidence="2">The sequence shown here is derived from an EMBL/GenBank/DDBJ whole genome shotgun (WGS) entry which is preliminary data.</text>
</comment>
<accession>A0AAD4DKD8</accession>